<dbReference type="OrthoDB" id="102573at2157"/>
<dbReference type="eggNOG" id="ENOG502N5PZ">
    <property type="taxonomic scope" value="Archaea"/>
</dbReference>
<dbReference type="HOGENOM" id="CLU_1954768_0_0_2"/>
<dbReference type="EMBL" id="CP001398">
    <property type="protein sequence ID" value="ACS34388.1"/>
    <property type="molecule type" value="Genomic_DNA"/>
</dbReference>
<protein>
    <recommendedName>
        <fullName evidence="3">Roadblock/LAMTOR2 domain-containing protein</fullName>
    </recommendedName>
</protein>
<dbReference type="Proteomes" id="UP000001488">
    <property type="component" value="Chromosome"/>
</dbReference>
<gene>
    <name evidence="1" type="ordered locus">TGAM_1886</name>
</gene>
<keyword evidence="2" id="KW-1185">Reference proteome</keyword>
<evidence type="ECO:0000313" key="2">
    <source>
        <dbReference type="Proteomes" id="UP000001488"/>
    </source>
</evidence>
<accession>C5A1W9</accession>
<dbReference type="PATRIC" id="fig|593117.10.peg.1896"/>
<evidence type="ECO:0000313" key="1">
    <source>
        <dbReference type="EMBL" id="ACS34388.1"/>
    </source>
</evidence>
<organism evidence="1 2">
    <name type="scientific">Thermococcus gammatolerans (strain DSM 15229 / JCM 11827 / EJ3)</name>
    <dbReference type="NCBI Taxonomy" id="593117"/>
    <lineage>
        <taxon>Archaea</taxon>
        <taxon>Methanobacteriati</taxon>
        <taxon>Methanobacteriota</taxon>
        <taxon>Thermococci</taxon>
        <taxon>Thermococcales</taxon>
        <taxon>Thermococcaceae</taxon>
        <taxon>Thermococcus</taxon>
    </lineage>
</organism>
<dbReference type="AlphaFoldDB" id="C5A1W9"/>
<dbReference type="KEGG" id="tga:TGAM_1886"/>
<evidence type="ECO:0008006" key="3">
    <source>
        <dbReference type="Google" id="ProtNLM"/>
    </source>
</evidence>
<reference evidence="1 2" key="1">
    <citation type="journal article" date="2007" name="Genome Biol.">
        <title>Genome analysis and genome-wide proteomics of Thermococcus gammatolerans, the most radioresistant organism known amongst the Archaea.</title>
        <authorList>
            <person name="Zivanovic Y."/>
            <person name="Armengaud J."/>
            <person name="Lagorce A."/>
            <person name="Leplat C."/>
            <person name="Guerin P."/>
            <person name="Dutertre M."/>
            <person name="Anthouard V."/>
            <person name="Forterre P."/>
            <person name="Wincker P."/>
            <person name="Confalonieri F."/>
        </authorList>
    </citation>
    <scope>NUCLEOTIDE SEQUENCE [LARGE SCALE GENOMIC DNA]</scope>
    <source>
        <strain evidence="2">DSM 15229 / JCM 11827 / EJ3</strain>
    </source>
</reference>
<dbReference type="GeneID" id="7988290"/>
<sequence length="128" mass="14340">MTGGGYAMGILGKLLSLIKSMSESEVRDFQELLKVKFGFSRFIYTTSEGLLILGNFEDNEELSAKVPEMLKLLSELEDSTSYLIQAGEHVYSLVKITDDVLMLGKGNKILDKNDINALIRLTKDNFRL</sequence>
<name>C5A1W9_THEGJ</name>
<dbReference type="PaxDb" id="593117-TGAM_1886"/>
<proteinExistence type="predicted"/>
<dbReference type="RefSeq" id="WP_015859495.1">
    <property type="nucleotide sequence ID" value="NC_012804.1"/>
</dbReference>